<feature type="region of interest" description="Disordered" evidence="1">
    <location>
        <begin position="1"/>
        <end position="136"/>
    </location>
</feature>
<feature type="transmembrane region" description="Helical" evidence="2">
    <location>
        <begin position="224"/>
        <end position="247"/>
    </location>
</feature>
<protein>
    <recommendedName>
        <fullName evidence="5">Formylmethionine deformylase-like protein</fullName>
    </recommendedName>
</protein>
<dbReference type="Proteomes" id="UP001172684">
    <property type="component" value="Unassembled WGS sequence"/>
</dbReference>
<keyword evidence="4" id="KW-1185">Reference proteome</keyword>
<feature type="region of interest" description="Disordered" evidence="1">
    <location>
        <begin position="813"/>
        <end position="833"/>
    </location>
</feature>
<comment type="caution">
    <text evidence="3">The sequence shown here is derived from an EMBL/GenBank/DDBJ whole genome shotgun (WGS) entry which is preliminary data.</text>
</comment>
<gene>
    <name evidence="3" type="ORF">H2201_006114</name>
</gene>
<dbReference type="PANTHER" id="PTHR35041">
    <property type="entry name" value="MEDIATOR OF RNA POLYMERASE II TRANSCRIPTION SUBUNIT 1"/>
    <property type="match status" value="1"/>
</dbReference>
<accession>A0ABQ9NQB8</accession>
<feature type="transmembrane region" description="Helical" evidence="2">
    <location>
        <begin position="184"/>
        <end position="204"/>
    </location>
</feature>
<name>A0ABQ9NQB8_9PEZI</name>
<keyword evidence="2" id="KW-0472">Membrane</keyword>
<dbReference type="PANTHER" id="PTHR35041:SF3">
    <property type="entry name" value="FORMYLMETHIONINE DEFORMYLASE-LIKE PROTEIN"/>
    <property type="match status" value="1"/>
</dbReference>
<feature type="compositionally biased region" description="Polar residues" evidence="1">
    <location>
        <begin position="1"/>
        <end position="11"/>
    </location>
</feature>
<organism evidence="3 4">
    <name type="scientific">Coniosporium apollinis</name>
    <dbReference type="NCBI Taxonomy" id="61459"/>
    <lineage>
        <taxon>Eukaryota</taxon>
        <taxon>Fungi</taxon>
        <taxon>Dikarya</taxon>
        <taxon>Ascomycota</taxon>
        <taxon>Pezizomycotina</taxon>
        <taxon>Dothideomycetes</taxon>
        <taxon>Dothideomycetes incertae sedis</taxon>
        <taxon>Coniosporium</taxon>
    </lineage>
</organism>
<proteinExistence type="predicted"/>
<keyword evidence="2" id="KW-1133">Transmembrane helix</keyword>
<dbReference type="EMBL" id="JAPDRL010000050">
    <property type="protein sequence ID" value="KAJ9662405.1"/>
    <property type="molecule type" value="Genomic_DNA"/>
</dbReference>
<feature type="compositionally biased region" description="Polar residues" evidence="1">
    <location>
        <begin position="80"/>
        <end position="105"/>
    </location>
</feature>
<evidence type="ECO:0000313" key="3">
    <source>
        <dbReference type="EMBL" id="KAJ9662405.1"/>
    </source>
</evidence>
<feature type="transmembrane region" description="Helical" evidence="2">
    <location>
        <begin position="289"/>
        <end position="311"/>
    </location>
</feature>
<evidence type="ECO:0000256" key="1">
    <source>
        <dbReference type="SAM" id="MobiDB-lite"/>
    </source>
</evidence>
<evidence type="ECO:0000313" key="4">
    <source>
        <dbReference type="Proteomes" id="UP001172684"/>
    </source>
</evidence>
<evidence type="ECO:0000256" key="2">
    <source>
        <dbReference type="SAM" id="Phobius"/>
    </source>
</evidence>
<evidence type="ECO:0008006" key="5">
    <source>
        <dbReference type="Google" id="ProtNLM"/>
    </source>
</evidence>
<reference evidence="3" key="1">
    <citation type="submission" date="2022-10" db="EMBL/GenBank/DDBJ databases">
        <title>Culturing micro-colonial fungi from biological soil crusts in the Mojave desert and describing Neophaeococcomyces mojavensis, and introducing the new genera and species Taxawa tesnikishii.</title>
        <authorList>
            <person name="Kurbessoian T."/>
            <person name="Stajich J.E."/>
        </authorList>
    </citation>
    <scope>NUCLEOTIDE SEQUENCE</scope>
    <source>
        <strain evidence="3">TK_1</strain>
    </source>
</reference>
<feature type="transmembrane region" description="Helical" evidence="2">
    <location>
        <begin position="690"/>
        <end position="712"/>
    </location>
</feature>
<keyword evidence="2" id="KW-0812">Transmembrane</keyword>
<sequence>MTTRRPSSAYSSPEVPPASYDPLDQQHDSVEMHGITSPSWRSPEITQDSAGSSPGLQFRRQSSSTGYFGRVDRSGDAFDSTDTQRLTSPSWRSPEITQGSSSFSPNLHFPGKSPPTGYFTRGNRSGDYSALPPTTPSADQLSMFKSPATASERTFSTTMSRFRSDPDTQGLVAKRAAEVAQWGIHWASPVIMVSLFIMGVAAAIGHHHFYASLAGQPAVDQVRMGRFGVAFAFFVKATLVGSVVVSYRQRIWHTFRSKAMTVSAIDGLFAACEDPTEFRKWEMIKNAKLATFMALATWLIPLAAVLSPASLTSEIAIRRNETLCSSVPTLNFTRESFNNFRNTKDYPGYQLMYWNTTDINATAGYFDYYDQPSKAASKLSMLSAYTKRPVNVVETGHRSCEAGWNCTYPLEFKGPGYKCTEVASGLYLDHDELESATGVPFNTSELAPKGRLIYMAEVEQGEYIRPQVPTGSNGQPLQKKPPYPPHLGVFETEPVIWIGYAIDTGEAWPSDSPYAATWPTVRIPKIFKCEHYETMYKVSLTSVDGIQSGHVTSRTFLNPIIGTTWHRGPNGTGTARPTTNYVRPNTDVHRYKLVAAYHALGRLLRNFLAGTITDEGVYPLTRSAVSDTRLIDQRNSYPVPDLMAQIQSVYEDMILTLLSEPHLVIADNVTVPCTKERAVNVYKYHPEGLWVGYAAVVFVAFVFLVVGGVSMYSNGVASDTLFSRIMVTTRNPTIDHLSVGACLGSDPFPEELRRTKLRFGVLLEEADEAEVYGGGGLGIGKVEHVSFGTVGETKKIVKFGRYAGLRKCRKQEASEDGARGRLLDYHNDNDDVG</sequence>
<feature type="compositionally biased region" description="Polar residues" evidence="1">
    <location>
        <begin position="36"/>
        <end position="66"/>
    </location>
</feature>